<reference evidence="2" key="1">
    <citation type="submission" date="2020-10" db="EMBL/GenBank/DDBJ databases">
        <authorList>
            <person name="Gilroy R."/>
        </authorList>
    </citation>
    <scope>NUCLEOTIDE SEQUENCE</scope>
    <source>
        <strain evidence="2">ChiHecec3B27-6122</strain>
    </source>
</reference>
<keyword evidence="1" id="KW-1133">Transmembrane helix</keyword>
<evidence type="ECO:0000313" key="2">
    <source>
        <dbReference type="EMBL" id="HIS96691.1"/>
    </source>
</evidence>
<feature type="transmembrane region" description="Helical" evidence="1">
    <location>
        <begin position="101"/>
        <end position="126"/>
    </location>
</feature>
<gene>
    <name evidence="2" type="ORF">IAD42_01815</name>
</gene>
<evidence type="ECO:0000256" key="1">
    <source>
        <dbReference type="SAM" id="Phobius"/>
    </source>
</evidence>
<keyword evidence="1" id="KW-0472">Membrane</keyword>
<feature type="transmembrane region" description="Helical" evidence="1">
    <location>
        <begin position="36"/>
        <end position="61"/>
    </location>
</feature>
<name>A0A9D1G3Y5_9FIRM</name>
<accession>A0A9D1G3Y5</accession>
<comment type="caution">
    <text evidence="2">The sequence shown here is derived from an EMBL/GenBank/DDBJ whole genome shotgun (WGS) entry which is preliminary data.</text>
</comment>
<organism evidence="2 3">
    <name type="scientific">Candidatus Scatomorpha pullistercoris</name>
    <dbReference type="NCBI Taxonomy" id="2840929"/>
    <lineage>
        <taxon>Bacteria</taxon>
        <taxon>Bacillati</taxon>
        <taxon>Bacillota</taxon>
        <taxon>Clostridia</taxon>
        <taxon>Eubacteriales</taxon>
        <taxon>Candidatus Scatomorpha</taxon>
    </lineage>
</organism>
<dbReference type="AlphaFoldDB" id="A0A9D1G3Y5"/>
<sequence>MLKDSIKVGIPVGAVFVGIQASGALATGSYGTNYFAAYGVQGLLIGLFQALFLFVFFYCGFTHTISVNNRLPESEKVYDYSSLSKALYGKFSPYLCPVFELWQVLTIMVTGAVVIASGVTILQTFFEIPTL</sequence>
<dbReference type="Proteomes" id="UP000886876">
    <property type="component" value="Unassembled WGS sequence"/>
</dbReference>
<proteinExistence type="predicted"/>
<evidence type="ECO:0000313" key="3">
    <source>
        <dbReference type="Proteomes" id="UP000886876"/>
    </source>
</evidence>
<protein>
    <submittedName>
        <fullName evidence="2">Uncharacterized protein</fullName>
    </submittedName>
</protein>
<keyword evidence="1" id="KW-0812">Transmembrane</keyword>
<reference evidence="2" key="2">
    <citation type="journal article" date="2021" name="PeerJ">
        <title>Extensive microbial diversity within the chicken gut microbiome revealed by metagenomics and culture.</title>
        <authorList>
            <person name="Gilroy R."/>
            <person name="Ravi A."/>
            <person name="Getino M."/>
            <person name="Pursley I."/>
            <person name="Horton D.L."/>
            <person name="Alikhan N.F."/>
            <person name="Baker D."/>
            <person name="Gharbi K."/>
            <person name="Hall N."/>
            <person name="Watson M."/>
            <person name="Adriaenssens E.M."/>
            <person name="Foster-Nyarko E."/>
            <person name="Jarju S."/>
            <person name="Secka A."/>
            <person name="Antonio M."/>
            <person name="Oren A."/>
            <person name="Chaudhuri R.R."/>
            <person name="La Ragione R."/>
            <person name="Hildebrand F."/>
            <person name="Pallen M.J."/>
        </authorList>
    </citation>
    <scope>NUCLEOTIDE SEQUENCE</scope>
    <source>
        <strain evidence="2">ChiHecec3B27-6122</strain>
    </source>
</reference>
<dbReference type="EMBL" id="DVJS01000040">
    <property type="protein sequence ID" value="HIS96691.1"/>
    <property type="molecule type" value="Genomic_DNA"/>
</dbReference>
<feature type="non-terminal residue" evidence="2">
    <location>
        <position position="131"/>
    </location>
</feature>